<evidence type="ECO:0000256" key="2">
    <source>
        <dbReference type="ARBA" id="ARBA00023015"/>
    </source>
</evidence>
<evidence type="ECO:0000313" key="5">
    <source>
        <dbReference type="EMBL" id="KAK9025672.1"/>
    </source>
</evidence>
<dbReference type="Proteomes" id="UP001396334">
    <property type="component" value="Unassembled WGS sequence"/>
</dbReference>
<keyword evidence="1" id="KW-0678">Repressor</keyword>
<organism evidence="5 6">
    <name type="scientific">Hibiscus sabdariffa</name>
    <name type="common">roselle</name>
    <dbReference type="NCBI Taxonomy" id="183260"/>
    <lineage>
        <taxon>Eukaryota</taxon>
        <taxon>Viridiplantae</taxon>
        <taxon>Streptophyta</taxon>
        <taxon>Embryophyta</taxon>
        <taxon>Tracheophyta</taxon>
        <taxon>Spermatophyta</taxon>
        <taxon>Magnoliopsida</taxon>
        <taxon>eudicotyledons</taxon>
        <taxon>Gunneridae</taxon>
        <taxon>Pentapetalae</taxon>
        <taxon>rosids</taxon>
        <taxon>malvids</taxon>
        <taxon>Malvales</taxon>
        <taxon>Malvaceae</taxon>
        <taxon>Malvoideae</taxon>
        <taxon>Hibiscus</taxon>
    </lineage>
</organism>
<evidence type="ECO:0000256" key="4">
    <source>
        <dbReference type="SAM" id="MobiDB-lite"/>
    </source>
</evidence>
<protein>
    <submittedName>
        <fullName evidence="5">Uncharacterized protein</fullName>
    </submittedName>
</protein>
<evidence type="ECO:0000313" key="6">
    <source>
        <dbReference type="Proteomes" id="UP001396334"/>
    </source>
</evidence>
<comment type="caution">
    <text evidence="5">The sequence shown here is derived from an EMBL/GenBank/DDBJ whole genome shotgun (WGS) entry which is preliminary data.</text>
</comment>
<dbReference type="PANTHER" id="PTHR33388">
    <property type="entry name" value="OS01G0212500 PROTEIN"/>
    <property type="match status" value="1"/>
</dbReference>
<reference evidence="5 6" key="1">
    <citation type="journal article" date="2024" name="G3 (Bethesda)">
        <title>Genome assembly of Hibiscus sabdariffa L. provides insights into metabolisms of medicinal natural products.</title>
        <authorList>
            <person name="Kim T."/>
        </authorList>
    </citation>
    <scope>NUCLEOTIDE SEQUENCE [LARGE SCALE GENOMIC DNA]</scope>
    <source>
        <strain evidence="5">TK-2024</strain>
        <tissue evidence="5">Old leaves</tissue>
    </source>
</reference>
<dbReference type="Pfam" id="PF08744">
    <property type="entry name" value="NOZZLE"/>
    <property type="match status" value="1"/>
</dbReference>
<proteinExistence type="predicted"/>
<dbReference type="InterPro" id="IPR040356">
    <property type="entry name" value="SPEAR"/>
</dbReference>
<evidence type="ECO:0000256" key="3">
    <source>
        <dbReference type="ARBA" id="ARBA00023163"/>
    </source>
</evidence>
<evidence type="ECO:0000256" key="1">
    <source>
        <dbReference type="ARBA" id="ARBA00022491"/>
    </source>
</evidence>
<feature type="region of interest" description="Disordered" evidence="4">
    <location>
        <begin position="1"/>
        <end position="39"/>
    </location>
</feature>
<accession>A0ABR2SL65</accession>
<keyword evidence="3" id="KW-0804">Transcription</keyword>
<feature type="compositionally biased region" description="Low complexity" evidence="4">
    <location>
        <begin position="12"/>
        <end position="25"/>
    </location>
</feature>
<dbReference type="EMBL" id="JBBPBN010000013">
    <property type="protein sequence ID" value="KAK9025672.1"/>
    <property type="molecule type" value="Genomic_DNA"/>
</dbReference>
<name>A0ABR2SL65_9ROSI</name>
<keyword evidence="6" id="KW-1185">Reference proteome</keyword>
<gene>
    <name evidence="5" type="ORF">V6N11_038530</name>
</gene>
<keyword evidence="2" id="KW-0805">Transcription regulation</keyword>
<feature type="compositionally biased region" description="Basic residues" evidence="4">
    <location>
        <begin position="26"/>
        <end position="37"/>
    </location>
</feature>
<sequence>MVHEDQATPRCSNSSKTSSGNSKIGKSCKKQRRKKVPQRGLGVAQLEKIRLEEQQKKDSVCLIAADVSASCSVACNGNTSGTVPLTSVDGHKFWGSCECFGLDPGWGFSTKLGLPCEIEPVWPLPSLMPRGQQPYSSMVNLSSRTSTSTSVMNFQMEPPSNQSFYKNFKPFLPEEEKVIGMKRPYPFSLGNAQGPSFHTKCYGQFEATSSTSKATTFDSESGSSNFREGPSCSTTNGVSARGFLTLAPPTTTSKCSDLDSLAYHQVNFEDSSMKQVGSGSNLQRPYYSFFPPPAMAQIEGSSAATMANCKREEVVGHVDLNLKL</sequence>
<dbReference type="InterPro" id="IPR014855">
    <property type="entry name" value="NOZZLE"/>
</dbReference>
<dbReference type="PANTHER" id="PTHR33388:SF1">
    <property type="entry name" value="PROTEIN SPEAR2"/>
    <property type="match status" value="1"/>
</dbReference>